<name>A0A1A8X6J0_PLAOA</name>
<dbReference type="Proteomes" id="UP000078546">
    <property type="component" value="Unassembled WGS sequence"/>
</dbReference>
<dbReference type="EMBL" id="FLQV01001268">
    <property type="protein sequence ID" value="SBS99374.1"/>
    <property type="molecule type" value="Genomic_DNA"/>
</dbReference>
<proteinExistence type="predicted"/>
<protein>
    <submittedName>
        <fullName evidence="1">Uncharacterized protein</fullName>
    </submittedName>
</protein>
<dbReference type="VEuPathDB" id="PlasmoDB:PocGH01_00064700"/>
<evidence type="ECO:0000313" key="2">
    <source>
        <dbReference type="Proteomes" id="UP000078546"/>
    </source>
</evidence>
<accession>A0A1A8X6J0</accession>
<gene>
    <name evidence="1" type="ORF">POVCU1_052340</name>
</gene>
<reference evidence="2" key="1">
    <citation type="submission" date="2016-05" db="EMBL/GenBank/DDBJ databases">
        <authorList>
            <person name="Naeem Raeece"/>
        </authorList>
    </citation>
    <scope>NUCLEOTIDE SEQUENCE [LARGE SCALE GENOMIC DNA]</scope>
</reference>
<organism evidence="1 2">
    <name type="scientific">Plasmodium ovale curtisi</name>
    <dbReference type="NCBI Taxonomy" id="864141"/>
    <lineage>
        <taxon>Eukaryota</taxon>
        <taxon>Sar</taxon>
        <taxon>Alveolata</taxon>
        <taxon>Apicomplexa</taxon>
        <taxon>Aconoidasida</taxon>
        <taxon>Haemosporida</taxon>
        <taxon>Plasmodiidae</taxon>
        <taxon>Plasmodium</taxon>
        <taxon>Plasmodium (Plasmodium)</taxon>
    </lineage>
</organism>
<evidence type="ECO:0000313" key="1">
    <source>
        <dbReference type="EMBL" id="SBS99374.1"/>
    </source>
</evidence>
<dbReference type="AlphaFoldDB" id="A0A1A8X6J0"/>
<sequence length="89" mass="10764">MNYYNELYEHDFLNHHKDINKYVLQIFEISSEYKKCHSNITPGEEDTKVIHRSKKFLAIKNTVKGKYLCRNNTKEKYDVMLENHVKQNI</sequence>